<keyword evidence="2" id="KW-1185">Reference proteome</keyword>
<accession>A0A9N9ARQ1</accession>
<evidence type="ECO:0000313" key="2">
    <source>
        <dbReference type="Proteomes" id="UP000789739"/>
    </source>
</evidence>
<comment type="caution">
    <text evidence="1">The sequence shown here is derived from an EMBL/GenBank/DDBJ whole genome shotgun (WGS) entry which is preliminary data.</text>
</comment>
<dbReference type="OrthoDB" id="10529054at2759"/>
<dbReference type="AlphaFoldDB" id="A0A9N9ARQ1"/>
<proteinExistence type="predicted"/>
<dbReference type="EMBL" id="CAJVPI010000477">
    <property type="protein sequence ID" value="CAG8539908.1"/>
    <property type="molecule type" value="Genomic_DNA"/>
</dbReference>
<organism evidence="1 2">
    <name type="scientific">Paraglomus brasilianum</name>
    <dbReference type="NCBI Taxonomy" id="144538"/>
    <lineage>
        <taxon>Eukaryota</taxon>
        <taxon>Fungi</taxon>
        <taxon>Fungi incertae sedis</taxon>
        <taxon>Mucoromycota</taxon>
        <taxon>Glomeromycotina</taxon>
        <taxon>Glomeromycetes</taxon>
        <taxon>Paraglomerales</taxon>
        <taxon>Paraglomeraceae</taxon>
        <taxon>Paraglomus</taxon>
    </lineage>
</organism>
<sequence>MFKPHAWGRNTFVLHILCEGHFTGHPGYKMFDPKPFLAKTGPIPLYPGHSHRLSYICFFTRMQFPDTVASIIADIAASQWTTSNGCAKLWLCHAMRELEAFLAANDPLHEFGGLYRVTMSDGRWIWICTGCSERA</sequence>
<gene>
    <name evidence="1" type="ORF">PBRASI_LOCUS4534</name>
</gene>
<reference evidence="1" key="1">
    <citation type="submission" date="2021-06" db="EMBL/GenBank/DDBJ databases">
        <authorList>
            <person name="Kallberg Y."/>
            <person name="Tangrot J."/>
            <person name="Rosling A."/>
        </authorList>
    </citation>
    <scope>NUCLEOTIDE SEQUENCE</scope>
    <source>
        <strain evidence="1">BR232B</strain>
    </source>
</reference>
<dbReference type="Proteomes" id="UP000789739">
    <property type="component" value="Unassembled WGS sequence"/>
</dbReference>
<evidence type="ECO:0000313" key="1">
    <source>
        <dbReference type="EMBL" id="CAG8539908.1"/>
    </source>
</evidence>
<protein>
    <submittedName>
        <fullName evidence="1">3394_t:CDS:1</fullName>
    </submittedName>
</protein>
<name>A0A9N9ARQ1_9GLOM</name>